<reference evidence="2 3" key="2">
    <citation type="submission" date="2018-10" db="EMBL/GenBank/DDBJ databases">
        <authorList>
            <consortium name="Pathogen Informatics"/>
        </authorList>
    </citation>
    <scope>NUCLEOTIDE SEQUENCE [LARGE SCALE GENOMIC DNA]</scope>
</reference>
<dbReference type="CDD" id="cd00121">
    <property type="entry name" value="MATH"/>
    <property type="match status" value="1"/>
</dbReference>
<proteinExistence type="predicted"/>
<dbReference type="STRING" id="51028.A0A0N4UTT6"/>
<reference evidence="4" key="1">
    <citation type="submission" date="2017-02" db="UniProtKB">
        <authorList>
            <consortium name="WormBaseParasite"/>
        </authorList>
    </citation>
    <scope>IDENTIFICATION</scope>
</reference>
<dbReference type="InterPro" id="IPR008974">
    <property type="entry name" value="TRAF-like"/>
</dbReference>
<dbReference type="InterPro" id="IPR002083">
    <property type="entry name" value="MATH/TRAF_dom"/>
</dbReference>
<dbReference type="Pfam" id="PF00917">
    <property type="entry name" value="MATH"/>
    <property type="match status" value="1"/>
</dbReference>
<dbReference type="WBParaSite" id="EVEC_0000075301-mRNA-1">
    <property type="protein sequence ID" value="EVEC_0000075301-mRNA-1"/>
    <property type="gene ID" value="EVEC_0000075301"/>
</dbReference>
<sequence>MEEENENLPATSQQSLSSTSAPNELLFSSRRALNEGFLTLIISNVWSLDHEVESPKQDVFGLEWFLSAKMEEQVCGTEVGNQDCCTKYLGLHLYCGKATRFSCWSCTAIFQLTLKHRNEQLNYVKTHKYNFSQQRTEYSVPTFIKMEDLANLNKGYTENGKVSIEAHIVVKKVKGTR</sequence>
<evidence type="ECO:0000313" key="2">
    <source>
        <dbReference type="EMBL" id="VDD85358.1"/>
    </source>
</evidence>
<keyword evidence="3" id="KW-1185">Reference proteome</keyword>
<feature type="domain" description="MATH" evidence="1">
    <location>
        <begin position="35"/>
        <end position="168"/>
    </location>
</feature>
<dbReference type="AlphaFoldDB" id="A0A0N4UTT6"/>
<name>A0A0N4UTT6_ENTVE</name>
<gene>
    <name evidence="2" type="ORF">EVEC_LOCUS501</name>
</gene>
<protein>
    <submittedName>
        <fullName evidence="4">MATH domain-containing protein</fullName>
    </submittedName>
</protein>
<dbReference type="Gene3D" id="2.60.210.10">
    <property type="entry name" value="Apoptosis, Tumor Necrosis Factor Receptor Associated Protein 2, Chain A"/>
    <property type="match status" value="1"/>
</dbReference>
<dbReference type="PROSITE" id="PS50144">
    <property type="entry name" value="MATH"/>
    <property type="match status" value="1"/>
</dbReference>
<evidence type="ECO:0000313" key="4">
    <source>
        <dbReference type="WBParaSite" id="EVEC_0000075301-mRNA-1"/>
    </source>
</evidence>
<dbReference type="SUPFAM" id="SSF49599">
    <property type="entry name" value="TRAF domain-like"/>
    <property type="match status" value="1"/>
</dbReference>
<evidence type="ECO:0000313" key="3">
    <source>
        <dbReference type="Proteomes" id="UP000274131"/>
    </source>
</evidence>
<dbReference type="Proteomes" id="UP000274131">
    <property type="component" value="Unassembled WGS sequence"/>
</dbReference>
<evidence type="ECO:0000259" key="1">
    <source>
        <dbReference type="PROSITE" id="PS50144"/>
    </source>
</evidence>
<dbReference type="EMBL" id="UXUI01000948">
    <property type="protein sequence ID" value="VDD85358.1"/>
    <property type="molecule type" value="Genomic_DNA"/>
</dbReference>
<dbReference type="PANTHER" id="PTHR47022">
    <property type="entry name" value="BTB AND MATH DOMAIN-CONTAINING PROTEIN 36-RELATED"/>
    <property type="match status" value="1"/>
</dbReference>
<accession>A0A0N4UTT6</accession>
<organism evidence="4">
    <name type="scientific">Enterobius vermicularis</name>
    <name type="common">Human pinworm</name>
    <dbReference type="NCBI Taxonomy" id="51028"/>
    <lineage>
        <taxon>Eukaryota</taxon>
        <taxon>Metazoa</taxon>
        <taxon>Ecdysozoa</taxon>
        <taxon>Nematoda</taxon>
        <taxon>Chromadorea</taxon>
        <taxon>Rhabditida</taxon>
        <taxon>Spirurina</taxon>
        <taxon>Oxyuridomorpha</taxon>
        <taxon>Oxyuroidea</taxon>
        <taxon>Oxyuridae</taxon>
        <taxon>Enterobius</taxon>
    </lineage>
</organism>
<dbReference type="PANTHER" id="PTHR47022:SF4">
    <property type="entry name" value="BTB DOMAIN-CONTAINING PROTEIN"/>
    <property type="match status" value="1"/>
</dbReference>